<dbReference type="EMBL" id="JAZGQO010000021">
    <property type="protein sequence ID" value="KAK6166749.1"/>
    <property type="molecule type" value="Genomic_DNA"/>
</dbReference>
<organism evidence="2 3">
    <name type="scientific">Patella caerulea</name>
    <name type="common">Rayed Mediterranean limpet</name>
    <dbReference type="NCBI Taxonomy" id="87958"/>
    <lineage>
        <taxon>Eukaryota</taxon>
        <taxon>Metazoa</taxon>
        <taxon>Spiralia</taxon>
        <taxon>Lophotrochozoa</taxon>
        <taxon>Mollusca</taxon>
        <taxon>Gastropoda</taxon>
        <taxon>Patellogastropoda</taxon>
        <taxon>Patelloidea</taxon>
        <taxon>Patellidae</taxon>
        <taxon>Patella</taxon>
    </lineage>
</organism>
<proteinExistence type="predicted"/>
<name>A0AAN8GGC3_PATCE</name>
<dbReference type="PANTHER" id="PTHR35842">
    <property type="entry name" value="SI:CH211-67E16.11"/>
    <property type="match status" value="1"/>
</dbReference>
<keyword evidence="1" id="KW-0732">Signal</keyword>
<evidence type="ECO:0000313" key="3">
    <source>
        <dbReference type="Proteomes" id="UP001347796"/>
    </source>
</evidence>
<protein>
    <submittedName>
        <fullName evidence="2">Uncharacterized protein</fullName>
    </submittedName>
</protein>
<gene>
    <name evidence="2" type="ORF">SNE40_023375</name>
</gene>
<evidence type="ECO:0000256" key="1">
    <source>
        <dbReference type="SAM" id="SignalP"/>
    </source>
</evidence>
<accession>A0AAN8GGC3</accession>
<sequence>MAERRVSFRTLLHFILHIYLHIHIVSGVISSYGKNKDWTQTGGSFQTGTRLKRWADAAFHYVHNLNCENIFFTTSRECRSLVLVPRSAMNIHVALPSPYGKFKAILPDGSLSRNNLHQAVVVIDPYPTANFGHLVIVFNVDLDKRSHMCQKKGGIYLDNGECMQLALRRRCRNALERRSRRRNYARRCEINFLPVVHLESTAASKLYMIKRKNYLECMSNVAGFGRCQVLRTPNETSGIICNPIRDNTQRCSTTRETVRTSCRLFEICDQAVVLSGGWNRMTSGLRHKKNVENMYNMLRRNGFKRRNIKLFFANGAKSLIRQGDAPQRVHPAAMKLAVRYHLRKLCLSAHCVDSLVVYFNNPAKNDGTSLLWDSNSDGRAEENEKYPVSELMDDLKNCAAKAVHLIIDQSYSGVIAEHFKNSPDHSNVIVFTSGRSNEYSFDDEFTLHWSNNNSSNMCTRDIFEKSKNVVKHSSPQYSEGRHSHVRSTIFGAPCDTSPPYTPRELRQKFLGCQNLPTAVWLMKMLQREDKVFPSKKSF</sequence>
<dbReference type="Proteomes" id="UP001347796">
    <property type="component" value="Unassembled WGS sequence"/>
</dbReference>
<dbReference type="PANTHER" id="PTHR35842:SF1">
    <property type="entry name" value="SI:CH211-67E16.11"/>
    <property type="match status" value="1"/>
</dbReference>
<dbReference type="AlphaFoldDB" id="A0AAN8GGC3"/>
<reference evidence="2 3" key="1">
    <citation type="submission" date="2024-01" db="EMBL/GenBank/DDBJ databases">
        <title>The genome of the rayed Mediterranean limpet Patella caerulea (Linnaeus, 1758).</title>
        <authorList>
            <person name="Anh-Thu Weber A."/>
            <person name="Halstead-Nussloch G."/>
        </authorList>
    </citation>
    <scope>NUCLEOTIDE SEQUENCE [LARGE SCALE GENOMIC DNA]</scope>
    <source>
        <strain evidence="2">AATW-2023a</strain>
        <tissue evidence="2">Whole specimen</tissue>
    </source>
</reference>
<feature type="chain" id="PRO_5042810418" evidence="1">
    <location>
        <begin position="28"/>
        <end position="538"/>
    </location>
</feature>
<evidence type="ECO:0000313" key="2">
    <source>
        <dbReference type="EMBL" id="KAK6166749.1"/>
    </source>
</evidence>
<comment type="caution">
    <text evidence="2">The sequence shown here is derived from an EMBL/GenBank/DDBJ whole genome shotgun (WGS) entry which is preliminary data.</text>
</comment>
<keyword evidence="3" id="KW-1185">Reference proteome</keyword>
<feature type="signal peptide" evidence="1">
    <location>
        <begin position="1"/>
        <end position="27"/>
    </location>
</feature>